<dbReference type="PANTHER" id="PTHR35784:SF1">
    <property type="entry name" value="MEDIATOR OF RNA POLYMERASE II TRANSCRIPTION SUBUNIT 5"/>
    <property type="match status" value="1"/>
</dbReference>
<dbReference type="Proteomes" id="UP000837801">
    <property type="component" value="Unassembled WGS sequence"/>
</dbReference>
<dbReference type="PANTHER" id="PTHR35784">
    <property type="entry name" value="MEDIATOR OF RNA POLYMERASE II TRANSCRIPTION SUBUNIT 5"/>
    <property type="match status" value="1"/>
</dbReference>
<evidence type="ECO:0000256" key="10">
    <source>
        <dbReference type="SAM" id="MobiDB-lite"/>
    </source>
</evidence>
<feature type="region of interest" description="Disordered" evidence="10">
    <location>
        <begin position="902"/>
        <end position="931"/>
    </location>
</feature>
<keyword evidence="6 9" id="KW-0804">Transcription</keyword>
<organism evidence="11 12">
    <name type="scientific">[Candida] railenensis</name>
    <dbReference type="NCBI Taxonomy" id="45579"/>
    <lineage>
        <taxon>Eukaryota</taxon>
        <taxon>Fungi</taxon>
        <taxon>Dikarya</taxon>
        <taxon>Ascomycota</taxon>
        <taxon>Saccharomycotina</taxon>
        <taxon>Pichiomycetes</taxon>
        <taxon>Debaryomycetaceae</taxon>
        <taxon>Kurtzmaniella</taxon>
    </lineage>
</organism>
<keyword evidence="5 9" id="KW-0010">Activator</keyword>
<comment type="similarity">
    <text evidence="2 9">Belongs to the Mediator complex subunit 5 family.</text>
</comment>
<evidence type="ECO:0000256" key="5">
    <source>
        <dbReference type="ARBA" id="ARBA00023159"/>
    </source>
</evidence>
<dbReference type="GO" id="GO:0006357">
    <property type="term" value="P:regulation of transcription by RNA polymerase II"/>
    <property type="evidence" value="ECO:0007669"/>
    <property type="project" value="InterPro"/>
</dbReference>
<keyword evidence="4 9" id="KW-0805">Transcription regulation</keyword>
<dbReference type="GO" id="GO:0016592">
    <property type="term" value="C:mediator complex"/>
    <property type="evidence" value="ECO:0007669"/>
    <property type="project" value="InterPro"/>
</dbReference>
<evidence type="ECO:0000256" key="9">
    <source>
        <dbReference type="RuleBase" id="RU364142"/>
    </source>
</evidence>
<keyword evidence="12" id="KW-1185">Reference proteome</keyword>
<name>A0A9P0QNI6_9ASCO</name>
<evidence type="ECO:0000313" key="11">
    <source>
        <dbReference type="EMBL" id="CAH2352003.1"/>
    </source>
</evidence>
<accession>A0A9P0QNI6</accession>
<dbReference type="Pfam" id="PF08689">
    <property type="entry name" value="Med5"/>
    <property type="match status" value="1"/>
</dbReference>
<evidence type="ECO:0000256" key="6">
    <source>
        <dbReference type="ARBA" id="ARBA00023163"/>
    </source>
</evidence>
<evidence type="ECO:0000256" key="1">
    <source>
        <dbReference type="ARBA" id="ARBA00004123"/>
    </source>
</evidence>
<gene>
    <name evidence="9" type="primary">MED5</name>
    <name evidence="11" type="ORF">CLIB1423_05S03444</name>
</gene>
<comment type="subcellular location">
    <subcellularLocation>
        <location evidence="1 9">Nucleus</location>
    </subcellularLocation>
</comment>
<evidence type="ECO:0000256" key="7">
    <source>
        <dbReference type="ARBA" id="ARBA00023242"/>
    </source>
</evidence>
<comment type="subunit">
    <text evidence="9">Component of the Mediator complex.</text>
</comment>
<evidence type="ECO:0000256" key="8">
    <source>
        <dbReference type="ARBA" id="ARBA00031256"/>
    </source>
</evidence>
<proteinExistence type="inferred from homology"/>
<sequence length="1024" mass="117230">MTVTLHQLLKASVPRKTPCKTFLSLFNQLDQKSPISENEFISNLVDNLEGLKTKTKILLDYSLTIAFSSEKRLTEFWTNFIKLSSSLQTQYLKKVSEYLPHGPTHTVKKVSKELLKSFINVHLMKYTNTILDRKDASDKDVVNHLVMLWCLIIQRDIYIEQFDNLGSHIIHSLYEMKQESLLKYFVKVSKIRGDEDFSISGEGIEATSSSVVGLEREIGKGRGIQTISRLFNSPQSVKNYPKLVQIKKSIWIYSIISKFLCISTSDFVKTFESKFFLKNNLQEKKGYALLTSIITSLFEGIIPSTSSSASYPSYVVANWKNFIVTKLVSICREVELTKLEIEEVIQTAMKQLPTSYSDLQLKQNFVKSCIFNSVLDMSSFNKIFPNDPPTVSLNSELHQFKNNTINGSIADDFSKKLIDINSEFISLEESGLIQYVSSLSKQFQFCLAKQRELNTIVNKLVDDFIRNKNNEKLNRLLLSLLNEPATLSMIFFEKDPVPFLSKLIKYIDQSEIDQQIRKTNSSNDVSDGNSGVSDDFQEIYSQFGVILLSIIQFIEYFDINSHNDLLLIKKSFTMDYLNNFHYRLCDQLTSNLNMKSIGGEDIEDDQTIITNYNSLVGDWIRSLFDETNEDGLSDELIKQVNVKQLYKIIPLIYQQAIIAFNCGKIDIKTLNNGLDYLTQLLLIPCSLSIINWLLRYIIVGNGKLVQVLHTIIKSSMKGGSTKNNEEGVAGDDNNGNSEISDQVLVFKLVLNSCSKDILATLSQIAKTPESEEIISIIEANIDQAFITPSQSTKIANERIIKSNPIVSFRTYLRELIEAPINSPVILNQWLFEYILQFEQNALMSFLYDEIHMNYNRANSEESILLFNIIIFMLNDKYILNEEDKKFWERKIKVAHHATSTIGKFNKNDNKENNENRNEVTEKSLPESEQVVPGKKSFSTTMSYHYSSIFNIPEEDNLEDDLFNEHMNFDDNSNITNPSGSVMNSIISVKETMFRKTSFLAELLRVKNQIDDDSLNVFIERIVDF</sequence>
<dbReference type="GO" id="GO:0003712">
    <property type="term" value="F:transcription coregulator activity"/>
    <property type="evidence" value="ECO:0007669"/>
    <property type="project" value="InterPro"/>
</dbReference>
<dbReference type="InterPro" id="IPR014801">
    <property type="entry name" value="Mediator_Med5_fun"/>
</dbReference>
<evidence type="ECO:0000256" key="3">
    <source>
        <dbReference type="ARBA" id="ARBA00020628"/>
    </source>
</evidence>
<dbReference type="EMBL" id="CAKXYY010000005">
    <property type="protein sequence ID" value="CAH2352003.1"/>
    <property type="molecule type" value="Genomic_DNA"/>
</dbReference>
<protein>
    <recommendedName>
        <fullName evidence="3 9">Mediator of RNA polymerase II transcription subunit 5</fullName>
    </recommendedName>
    <alternativeName>
        <fullName evidence="8 9">Mediator complex subunit 5</fullName>
    </alternativeName>
</protein>
<feature type="compositionally biased region" description="Basic and acidic residues" evidence="10">
    <location>
        <begin position="905"/>
        <end position="925"/>
    </location>
</feature>
<evidence type="ECO:0000256" key="2">
    <source>
        <dbReference type="ARBA" id="ARBA00008782"/>
    </source>
</evidence>
<reference evidence="11" key="1">
    <citation type="submission" date="2022-03" db="EMBL/GenBank/DDBJ databases">
        <authorList>
            <person name="Legras J.-L."/>
            <person name="Devillers H."/>
            <person name="Grondin C."/>
        </authorList>
    </citation>
    <scope>NUCLEOTIDE SEQUENCE</scope>
    <source>
        <strain evidence="11">CLIB 1423</strain>
    </source>
</reference>
<dbReference type="AlphaFoldDB" id="A0A9P0QNI6"/>
<comment type="function">
    <text evidence="9">Component of the Mediator complex, a coactivator involved in the regulated transcription of nearly all RNA polymerase II-dependent genes. Mediator functions as a bridge to convey information from gene-specific regulatory proteins to the basal RNA polymerase II transcription machinery. Mediator is recruited to promoters by direct interactions with regulatory proteins and serves as a scaffold for the assembly of a functional preinitiation complex with RNA polymerase II and the general transcription factors.</text>
</comment>
<evidence type="ECO:0000256" key="4">
    <source>
        <dbReference type="ARBA" id="ARBA00023015"/>
    </source>
</evidence>
<keyword evidence="7 9" id="KW-0539">Nucleus</keyword>
<comment type="caution">
    <text evidence="11">The sequence shown here is derived from an EMBL/GenBank/DDBJ whole genome shotgun (WGS) entry which is preliminary data.</text>
</comment>
<dbReference type="OrthoDB" id="5322661at2759"/>
<evidence type="ECO:0000313" key="12">
    <source>
        <dbReference type="Proteomes" id="UP000837801"/>
    </source>
</evidence>